<gene>
    <name evidence="2" type="ORF">MM415B07632_0005</name>
    <name evidence="1" type="ORF">TM448A06208_0011</name>
    <name evidence="3" type="ORF">TM448B00920_0030</name>
</gene>
<dbReference type="AlphaFoldDB" id="A0A6H2A558"/>
<evidence type="ECO:0000313" key="2">
    <source>
        <dbReference type="EMBL" id="QJA96697.1"/>
    </source>
</evidence>
<evidence type="ECO:0000313" key="3">
    <source>
        <dbReference type="EMBL" id="QJH97104.1"/>
    </source>
</evidence>
<dbReference type="EMBL" id="MT143425">
    <property type="protein sequence ID" value="QJA96697.1"/>
    <property type="molecule type" value="Genomic_DNA"/>
</dbReference>
<accession>A0A6H2A558</accession>
<proteinExistence type="predicted"/>
<protein>
    <submittedName>
        <fullName evidence="1">Uncharacterized protein</fullName>
    </submittedName>
</protein>
<organism evidence="1">
    <name type="scientific">viral metagenome</name>
    <dbReference type="NCBI Taxonomy" id="1070528"/>
    <lineage>
        <taxon>unclassified sequences</taxon>
        <taxon>metagenomes</taxon>
        <taxon>organismal metagenomes</taxon>
    </lineage>
</organism>
<sequence length="85" mass="10047">MNEDQKQTTAPGVESNAGLDFLKKLREGKWILWRWKKSGNSYSESRIQEKRGNLIALTGYRFWTNYPNWVDVNEIDISWVGRKKI</sequence>
<name>A0A6H2A558_9ZZZZ</name>
<evidence type="ECO:0000313" key="1">
    <source>
        <dbReference type="EMBL" id="QJA54944.1"/>
    </source>
</evidence>
<dbReference type="EMBL" id="MT144552">
    <property type="protein sequence ID" value="QJA54944.1"/>
    <property type="molecule type" value="Genomic_DNA"/>
</dbReference>
<reference evidence="1" key="1">
    <citation type="submission" date="2020-03" db="EMBL/GenBank/DDBJ databases">
        <title>The deep terrestrial virosphere.</title>
        <authorList>
            <person name="Holmfeldt K."/>
            <person name="Nilsson E."/>
            <person name="Simone D."/>
            <person name="Lopez-Fernandez M."/>
            <person name="Wu X."/>
            <person name="de Brujin I."/>
            <person name="Lundin D."/>
            <person name="Andersson A."/>
            <person name="Bertilsson S."/>
            <person name="Dopson M."/>
        </authorList>
    </citation>
    <scope>NUCLEOTIDE SEQUENCE</scope>
    <source>
        <strain evidence="2">MM415B07632</strain>
        <strain evidence="1">TM448A06208</strain>
        <strain evidence="3">TM448B00920</strain>
    </source>
</reference>
<dbReference type="EMBL" id="MT144673">
    <property type="protein sequence ID" value="QJH97104.1"/>
    <property type="molecule type" value="Genomic_DNA"/>
</dbReference>